<evidence type="ECO:0000313" key="2">
    <source>
        <dbReference type="Proteomes" id="UP000647172"/>
    </source>
</evidence>
<dbReference type="AlphaFoldDB" id="A0A919JMS7"/>
<dbReference type="EMBL" id="BOMQ01000036">
    <property type="protein sequence ID" value="GIE49644.1"/>
    <property type="molecule type" value="Genomic_DNA"/>
</dbReference>
<gene>
    <name evidence="1" type="ORF">Ani05nite_31780</name>
</gene>
<accession>A0A919JMS7</accession>
<sequence>MLKIRIHDSHFAKRLVAKIAAVFTLATTVVLIAASPAAAHSEVSETRVSIGAAATTIIGPTMTYNLGELGLGCGSTYKATFSPTWHVSKVTSTSVYIDYMTYQVTPSRSMDLGATGVINGSNSSVWTGNWAQLGITKTVKKAYYLRKTVSFGSRGYIDLYQWFHFSLGNQPGICGDDKNVHFWLRRA</sequence>
<dbReference type="Proteomes" id="UP000647172">
    <property type="component" value="Unassembled WGS sequence"/>
</dbReference>
<proteinExistence type="predicted"/>
<comment type="caution">
    <text evidence="1">The sequence shown here is derived from an EMBL/GenBank/DDBJ whole genome shotgun (WGS) entry which is preliminary data.</text>
</comment>
<evidence type="ECO:0000313" key="1">
    <source>
        <dbReference type="EMBL" id="GIE49644.1"/>
    </source>
</evidence>
<reference evidence="1" key="1">
    <citation type="submission" date="2021-01" db="EMBL/GenBank/DDBJ databases">
        <title>Whole genome shotgun sequence of Actinoplanes nipponensis NBRC 14063.</title>
        <authorList>
            <person name="Komaki H."/>
            <person name="Tamura T."/>
        </authorList>
    </citation>
    <scope>NUCLEOTIDE SEQUENCE</scope>
    <source>
        <strain evidence="1">NBRC 14063</strain>
    </source>
</reference>
<organism evidence="1 2">
    <name type="scientific">Actinoplanes nipponensis</name>
    <dbReference type="NCBI Taxonomy" id="135950"/>
    <lineage>
        <taxon>Bacteria</taxon>
        <taxon>Bacillati</taxon>
        <taxon>Actinomycetota</taxon>
        <taxon>Actinomycetes</taxon>
        <taxon>Micromonosporales</taxon>
        <taxon>Micromonosporaceae</taxon>
        <taxon>Actinoplanes</taxon>
    </lineage>
</organism>
<protein>
    <submittedName>
        <fullName evidence="1">Uncharacterized protein</fullName>
    </submittedName>
</protein>
<keyword evidence="2" id="KW-1185">Reference proteome</keyword>
<name>A0A919JMS7_9ACTN</name>
<dbReference type="RefSeq" id="WP_203769062.1">
    <property type="nucleotide sequence ID" value="NZ_BAAAYJ010000013.1"/>
</dbReference>